<organismHost>
    <name type="scientific">Paramecium bursaria</name>
    <dbReference type="NCBI Taxonomy" id="74790"/>
</organismHost>
<dbReference type="EMBL" id="DQ890022">
    <property type="protein sequence ID" value="ABT15686.1"/>
    <property type="molecule type" value="Genomic_DNA"/>
</dbReference>
<reference evidence="2 3" key="1">
    <citation type="journal article" date="2007" name="Virology">
        <title>Sequence and annotation of the 314-kb MT325 and the 321-kb FR483 viruses that infect Chlorella Pbi.</title>
        <authorList>
            <person name="Fitzgerald L.A."/>
            <person name="Graves M.V."/>
            <person name="Li X."/>
            <person name="Feldblyum T."/>
            <person name="Hartigan J."/>
            <person name="Van Etten J.L."/>
        </authorList>
    </citation>
    <scope>NUCLEOTIDE SEQUENCE [LARGE SCALE GENOMIC DNA]</scope>
    <source>
        <strain evidence="2 3">FR483</strain>
    </source>
</reference>
<evidence type="ECO:0000313" key="3">
    <source>
        <dbReference type="Proteomes" id="UP000204095"/>
    </source>
</evidence>
<gene>
    <name evidence="2" type="primary">n401R</name>
    <name evidence="2" type="ORF">FR483_n401R</name>
</gene>
<keyword evidence="1" id="KW-0472">Membrane</keyword>
<dbReference type="Proteomes" id="UP000204095">
    <property type="component" value="Segment"/>
</dbReference>
<sequence length="96" mass="10861">MCFPGGTRIRCRYLSFPLPTYLVACFGLYDVDEKYGDCTTELFCSANTLLVIPRYTTMSRITGGEANIILFRSFIYIFTASSIAFWLNMLVLANTV</sequence>
<dbReference type="KEGG" id="vg:5469830"/>
<evidence type="ECO:0000313" key="2">
    <source>
        <dbReference type="EMBL" id="ABT15686.1"/>
    </source>
</evidence>
<accession>A7J7A5</accession>
<evidence type="ECO:0000256" key="1">
    <source>
        <dbReference type="SAM" id="Phobius"/>
    </source>
</evidence>
<keyword evidence="1" id="KW-1133">Transmembrane helix</keyword>
<organism evidence="2 3">
    <name type="scientific">Paramecium bursaria Chlorella virus FR483</name>
    <name type="common">PBCV-FR483</name>
    <dbReference type="NCBI Taxonomy" id="399781"/>
    <lineage>
        <taxon>Viruses</taxon>
        <taxon>Varidnaviria</taxon>
        <taxon>Bamfordvirae</taxon>
        <taxon>Nucleocytoviricota</taxon>
        <taxon>Megaviricetes</taxon>
        <taxon>Algavirales</taxon>
        <taxon>Phycodnaviridae</taxon>
        <taxon>Chlorovirus</taxon>
        <taxon>Chlorovirus conductrix</taxon>
        <taxon>Paramecium bursaria Chlorella virus A1</taxon>
    </lineage>
</organism>
<name>A7J7A5_PBCVF</name>
<feature type="transmembrane region" description="Helical" evidence="1">
    <location>
        <begin position="69"/>
        <end position="93"/>
    </location>
</feature>
<protein>
    <submittedName>
        <fullName evidence="2">Uncharacterized protein n401R</fullName>
    </submittedName>
</protein>
<dbReference type="GeneID" id="5469830"/>
<dbReference type="RefSeq" id="YP_001426033.1">
    <property type="nucleotide sequence ID" value="NC_008603.1"/>
</dbReference>
<keyword evidence="1" id="KW-0812">Transmembrane</keyword>
<proteinExistence type="predicted"/>